<dbReference type="InterPro" id="IPR006474">
    <property type="entry name" value="Helicase_Cas3_CRISPR-ass_core"/>
</dbReference>
<gene>
    <name evidence="12" type="ORF">MSMAL_0675</name>
</gene>
<evidence type="ECO:0000313" key="12">
    <source>
        <dbReference type="EMBL" id="AKB67218.1"/>
    </source>
</evidence>
<dbReference type="GO" id="GO:0140097">
    <property type="term" value="F:catalytic activity, acting on DNA"/>
    <property type="evidence" value="ECO:0007669"/>
    <property type="project" value="UniProtKB-ARBA"/>
</dbReference>
<evidence type="ECO:0000256" key="4">
    <source>
        <dbReference type="ARBA" id="ARBA00022723"/>
    </source>
</evidence>
<keyword evidence="7" id="KW-0347">Helicase</keyword>
<dbReference type="GeneID" id="24876845"/>
<evidence type="ECO:0000256" key="8">
    <source>
        <dbReference type="ARBA" id="ARBA00022840"/>
    </source>
</evidence>
<evidence type="ECO:0000256" key="6">
    <source>
        <dbReference type="ARBA" id="ARBA00022801"/>
    </source>
</evidence>
<keyword evidence="5" id="KW-0547">Nucleotide-binding</keyword>
<protein>
    <submittedName>
        <fullName evidence="12">CRISPR-associated helicase Cas3</fullName>
    </submittedName>
</protein>
<keyword evidence="8" id="KW-0067">ATP-binding</keyword>
<dbReference type="InterPro" id="IPR011545">
    <property type="entry name" value="DEAD/DEAH_box_helicase_dom"/>
</dbReference>
<dbReference type="EMBL" id="CP009513">
    <property type="protein sequence ID" value="AKB67218.1"/>
    <property type="molecule type" value="Genomic_DNA"/>
</dbReference>
<dbReference type="Gene3D" id="3.40.50.300">
    <property type="entry name" value="P-loop containing nucleotide triphosphate hydrolases"/>
    <property type="match status" value="2"/>
</dbReference>
<dbReference type="InterPro" id="IPR006483">
    <property type="entry name" value="CRISPR-assoc_Cas3_HD"/>
</dbReference>
<feature type="domain" description="Helicase ATP-binding" evidence="10">
    <location>
        <begin position="268"/>
        <end position="452"/>
    </location>
</feature>
<dbReference type="InterPro" id="IPR038257">
    <property type="entry name" value="CRISPR-assoc_Cas3_HD_sf"/>
</dbReference>
<dbReference type="InterPro" id="IPR050079">
    <property type="entry name" value="DEAD_box_RNA_helicase"/>
</dbReference>
<dbReference type="PANTHER" id="PTHR47959:SF16">
    <property type="entry name" value="CRISPR-ASSOCIATED NUCLEASE_HELICASE CAS3-RELATED"/>
    <property type="match status" value="1"/>
</dbReference>
<dbReference type="GO" id="GO:0004518">
    <property type="term" value="F:nuclease activity"/>
    <property type="evidence" value="ECO:0007669"/>
    <property type="project" value="UniProtKB-KW"/>
</dbReference>
<dbReference type="GO" id="GO:0005829">
    <property type="term" value="C:cytosol"/>
    <property type="evidence" value="ECO:0007669"/>
    <property type="project" value="TreeGrafter"/>
</dbReference>
<evidence type="ECO:0000256" key="9">
    <source>
        <dbReference type="ARBA" id="ARBA00023118"/>
    </source>
</evidence>
<name>A0A0E3RNU7_METMZ</name>
<dbReference type="PANTHER" id="PTHR47959">
    <property type="entry name" value="ATP-DEPENDENT RNA HELICASE RHLE-RELATED"/>
    <property type="match status" value="1"/>
</dbReference>
<dbReference type="Proteomes" id="UP000033063">
    <property type="component" value="Chromosome"/>
</dbReference>
<feature type="domain" description="HD Cas3-type" evidence="11">
    <location>
        <begin position="6"/>
        <end position="228"/>
    </location>
</feature>
<sequence>MNCVIWAKPDQPYEEHINASYNAWKQTVEAKREQIQRFSQEFGFDESRFLRSSLLSIVLHDIGKCTDIFQQMMIAKQKGDRFDYRENYRHELVSFIYAVYGSYFLKEQEGHLVGKLPIEALAVLGHHKAINPNMSSFEKERTNETPSIIEDGVNQALLLAKEIFEKEGYDFPDSLFTLNTRNLDPYKQASSFLNYTVTKIFQEENNCKAIRPTYLLLKAILHYSDWHGSSGSDVNYSLQTNSTKLVSEIRKRCELKNIDFAGLTEFQKKCASTLGNVIAVAPTGSGKTEASLLWALNNLKNMGGGKLVYLLPTMVTANSIFSRLEDYFGKGNVGLTHSTASFMFQEEEDNPTERRNVLFDKSFMKPAIVATIDQLLVTGFNHGKWTLVEANAANSVIVIDEIHSYDSWTLGLIIKSIEHFSKLGARFMLMSATMPTYLINILSKAFSSVEVIKDDFLLNSCRNKYTTCDKFIDDAISDIEKSVCDGKKTLVVVNNVAKCQELYKKISFLKPVCYHSKFTLEDRAKKESFIEDSNLLIATQVVEVSLDIDFDVMFCECAPPDAIVQRAGRVNRRRNKADTRIFIFKASDVSKRIYDPDLTGILTNSFQSFENSPENLTEADLIRIVENVYSKINIEDSKNFMDSSRQYTETQKRLSGIFDNPNREDNNEVTRKMDYLQIPVIPLIFKDEALKLPPSKRRLFEIKMPYWYVLKNKQEIRGITFCEMSYDFEIGAQFKNDTEISSLII</sequence>
<dbReference type="AlphaFoldDB" id="A0A0E3RNU7"/>
<dbReference type="HOGENOM" id="CLU_009347_1_1_2"/>
<evidence type="ECO:0000256" key="7">
    <source>
        <dbReference type="ARBA" id="ARBA00022806"/>
    </source>
</evidence>
<dbReference type="InterPro" id="IPR054712">
    <property type="entry name" value="Cas3-like_dom"/>
</dbReference>
<dbReference type="SMART" id="SM00490">
    <property type="entry name" value="HELICc"/>
    <property type="match status" value="1"/>
</dbReference>
<dbReference type="SUPFAM" id="SSF52540">
    <property type="entry name" value="P-loop containing nucleoside triphosphate hydrolases"/>
    <property type="match status" value="1"/>
</dbReference>
<dbReference type="Pfam" id="PF18019">
    <property type="entry name" value="Cas3_HD"/>
    <property type="match status" value="1"/>
</dbReference>
<dbReference type="InterPro" id="IPR027417">
    <property type="entry name" value="P-loop_NTPase"/>
</dbReference>
<dbReference type="GO" id="GO:0051607">
    <property type="term" value="P:defense response to virus"/>
    <property type="evidence" value="ECO:0007669"/>
    <property type="project" value="UniProtKB-KW"/>
</dbReference>
<dbReference type="GO" id="GO:0003724">
    <property type="term" value="F:RNA helicase activity"/>
    <property type="evidence" value="ECO:0007669"/>
    <property type="project" value="TreeGrafter"/>
</dbReference>
<reference evidence="12 13" key="1">
    <citation type="submission" date="2014-07" db="EMBL/GenBank/DDBJ databases">
        <title>Methanogenic archaea and the global carbon cycle.</title>
        <authorList>
            <person name="Henriksen J.R."/>
            <person name="Luke J."/>
            <person name="Reinhart S."/>
            <person name="Benedict M.N."/>
            <person name="Youngblut N.D."/>
            <person name="Metcalf M.E."/>
            <person name="Whitaker R.J."/>
            <person name="Metcalf W.W."/>
        </authorList>
    </citation>
    <scope>NUCLEOTIDE SEQUENCE [LARGE SCALE GENOMIC DNA]</scope>
    <source>
        <strain evidence="12 13">LYC</strain>
    </source>
</reference>
<keyword evidence="6" id="KW-0378">Hydrolase</keyword>
<evidence type="ECO:0000259" key="10">
    <source>
        <dbReference type="PROSITE" id="PS51192"/>
    </source>
</evidence>
<evidence type="ECO:0000259" key="11">
    <source>
        <dbReference type="PROSITE" id="PS51643"/>
    </source>
</evidence>
<keyword evidence="3" id="KW-0540">Nuclease</keyword>
<evidence type="ECO:0000256" key="1">
    <source>
        <dbReference type="ARBA" id="ARBA00006847"/>
    </source>
</evidence>
<accession>A0A0E3RNU7</accession>
<comment type="similarity">
    <text evidence="1">In the N-terminal section; belongs to the CRISPR-associated nuclease Cas3-HD family.</text>
</comment>
<evidence type="ECO:0000256" key="5">
    <source>
        <dbReference type="ARBA" id="ARBA00022741"/>
    </source>
</evidence>
<dbReference type="GO" id="GO:0003676">
    <property type="term" value="F:nucleic acid binding"/>
    <property type="evidence" value="ECO:0007669"/>
    <property type="project" value="InterPro"/>
</dbReference>
<evidence type="ECO:0000256" key="2">
    <source>
        <dbReference type="ARBA" id="ARBA00009046"/>
    </source>
</evidence>
<dbReference type="RefSeq" id="WP_048039814.1">
    <property type="nucleotide sequence ID" value="NZ_CP009513.1"/>
</dbReference>
<dbReference type="Gene3D" id="1.10.3210.30">
    <property type="match status" value="1"/>
</dbReference>
<evidence type="ECO:0000256" key="3">
    <source>
        <dbReference type="ARBA" id="ARBA00022722"/>
    </source>
</evidence>
<dbReference type="InterPro" id="IPR001650">
    <property type="entry name" value="Helicase_C-like"/>
</dbReference>
<dbReference type="InterPro" id="IPR014001">
    <property type="entry name" value="Helicase_ATP-bd"/>
</dbReference>
<dbReference type="PATRIC" id="fig|1434114.4.peg.830"/>
<keyword evidence="4" id="KW-0479">Metal-binding</keyword>
<evidence type="ECO:0000313" key="13">
    <source>
        <dbReference type="Proteomes" id="UP000033063"/>
    </source>
</evidence>
<dbReference type="NCBIfam" id="TIGR01587">
    <property type="entry name" value="cas3_core"/>
    <property type="match status" value="1"/>
</dbReference>
<comment type="similarity">
    <text evidence="2">In the central section; belongs to the CRISPR-associated helicase Cas3 family.</text>
</comment>
<dbReference type="PROSITE" id="PS51192">
    <property type="entry name" value="HELICASE_ATP_BIND_1"/>
    <property type="match status" value="1"/>
</dbReference>
<dbReference type="CDD" id="cd09641">
    <property type="entry name" value="Cas3''_I"/>
    <property type="match status" value="1"/>
</dbReference>
<dbReference type="NCBIfam" id="TIGR01596">
    <property type="entry name" value="cas3_HD"/>
    <property type="match status" value="1"/>
</dbReference>
<dbReference type="GO" id="GO:0046872">
    <property type="term" value="F:metal ion binding"/>
    <property type="evidence" value="ECO:0007669"/>
    <property type="project" value="UniProtKB-KW"/>
</dbReference>
<dbReference type="Pfam" id="PF00270">
    <property type="entry name" value="DEAD"/>
    <property type="match status" value="1"/>
</dbReference>
<dbReference type="SMART" id="SM00487">
    <property type="entry name" value="DEXDc"/>
    <property type="match status" value="1"/>
</dbReference>
<keyword evidence="9" id="KW-0051">Antiviral defense</keyword>
<proteinExistence type="inferred from homology"/>
<dbReference type="GO" id="GO:0005524">
    <property type="term" value="F:ATP binding"/>
    <property type="evidence" value="ECO:0007669"/>
    <property type="project" value="UniProtKB-KW"/>
</dbReference>
<organism evidence="12 13">
    <name type="scientific">Methanosarcina mazei LYC</name>
    <dbReference type="NCBI Taxonomy" id="1434114"/>
    <lineage>
        <taxon>Archaea</taxon>
        <taxon>Methanobacteriati</taxon>
        <taxon>Methanobacteriota</taxon>
        <taxon>Stenosarchaea group</taxon>
        <taxon>Methanomicrobia</taxon>
        <taxon>Methanosarcinales</taxon>
        <taxon>Methanosarcinaceae</taxon>
        <taxon>Methanosarcina</taxon>
    </lineage>
</organism>
<dbReference type="Pfam" id="PF22590">
    <property type="entry name" value="Cas3-like_C_2"/>
    <property type="match status" value="1"/>
</dbReference>
<dbReference type="GO" id="GO:0016787">
    <property type="term" value="F:hydrolase activity"/>
    <property type="evidence" value="ECO:0007669"/>
    <property type="project" value="UniProtKB-KW"/>
</dbReference>
<dbReference type="PROSITE" id="PS51643">
    <property type="entry name" value="HD_CAS3"/>
    <property type="match status" value="1"/>
</dbReference>